<dbReference type="GO" id="GO:0008310">
    <property type="term" value="F:single-stranded DNA 3'-5' DNA exonuclease activity"/>
    <property type="evidence" value="ECO:0007669"/>
    <property type="project" value="UniProtKB-EC"/>
</dbReference>
<dbReference type="GO" id="GO:0042575">
    <property type="term" value="C:DNA polymerase complex"/>
    <property type="evidence" value="ECO:0007669"/>
    <property type="project" value="TreeGrafter"/>
</dbReference>
<evidence type="ECO:0000256" key="8">
    <source>
        <dbReference type="ARBA" id="ARBA00022801"/>
    </source>
</evidence>
<accession>A0A2R7Y5N7</accession>
<reference evidence="17 18" key="1">
    <citation type="submission" date="2017-04" db="EMBL/GenBank/DDBJ databases">
        <title>Draft Aigarchaeota genome from a New Zealand hot spring.</title>
        <authorList>
            <person name="Reysenbach A.-L."/>
            <person name="Donaho J.A."/>
            <person name="Gerhart J."/>
            <person name="Kelley J.F."/>
            <person name="Kouba K."/>
            <person name="Podar M."/>
            <person name="Stott M."/>
        </authorList>
    </citation>
    <scope>NUCLEOTIDE SEQUENCE [LARGE SCALE GENOMIC DNA]</scope>
    <source>
        <strain evidence="17">NZ13_MG1</strain>
    </source>
</reference>
<keyword evidence="12 15" id="KW-0511">Multifunctional enzyme</keyword>
<dbReference type="PANTHER" id="PTHR10416">
    <property type="entry name" value="DNA POLYMERASE DELTA SUBUNIT 2"/>
    <property type="match status" value="1"/>
</dbReference>
<feature type="domain" description="DNA polymerase alpha/delta/epsilon subunit B" evidence="16">
    <location>
        <begin position="233"/>
        <end position="436"/>
    </location>
</feature>
<dbReference type="InterPro" id="IPR029052">
    <property type="entry name" value="Metallo-depent_PP-like"/>
</dbReference>
<keyword evidence="4 15" id="KW-0808">Transferase</keyword>
<dbReference type="EMBL" id="NDWU01000007">
    <property type="protein sequence ID" value="PUA32699.1"/>
    <property type="molecule type" value="Genomic_DNA"/>
</dbReference>
<evidence type="ECO:0000256" key="5">
    <source>
        <dbReference type="ARBA" id="ARBA00022695"/>
    </source>
</evidence>
<dbReference type="InterPro" id="IPR024826">
    <property type="entry name" value="DNA_pol_delta/II_ssu"/>
</dbReference>
<dbReference type="Gene3D" id="3.60.21.50">
    <property type="match status" value="1"/>
</dbReference>
<sequence>MVALNDGRKIILTALKGGYHLTEEALEILKKSEDPIGTLNTVIDYVKKTNPSCVVLDGELIRAVIKQTGKLQEPEPVQEEEPIVYACPEVKIIHHYPEDIRIEGRFEEFYRYFHSRYMKLRKILEDRGIKFIPLSEIVKMKKDQEATVAVMVLDRKDTERAIVFECEDPSTTATVLVPKKAGEVLAKAETVLVDCVVGMRLRKVNDTVIVQDILHPDVPINQKHASSGPDMYVCLISDIHIGSKNFRRDLFESFLDWINRDRDGEVKRIGCIVLCGDLVDGVGVYPGQEKELEVVSVNEQFYAAAKILSEIPERIELVYLPGNHEPVRKALPQPPVPDPYKKILESGRKLKFVGNPAKILIGNRLLHLYHGQSLDDLIQILPSVSYSTLHENIGKVLEAMLQARHLAPCYGQNTPLLPLDSDPLVIEEVPDVLCTGHVHVAGVKSYKGVLLINSGCWQEQTSFQQSAGLKPTVGTAVLVNLADMSTKLKLFG</sequence>
<evidence type="ECO:0000256" key="11">
    <source>
        <dbReference type="ARBA" id="ARBA00023125"/>
    </source>
</evidence>
<keyword evidence="11 15" id="KW-0238">DNA-binding</keyword>
<dbReference type="Proteomes" id="UP000244066">
    <property type="component" value="Unassembled WGS sequence"/>
</dbReference>
<gene>
    <name evidence="15" type="primary">polB</name>
    <name evidence="17" type="ORF">B9J98_03755</name>
</gene>
<dbReference type="GO" id="GO:0003677">
    <property type="term" value="F:DNA binding"/>
    <property type="evidence" value="ECO:0007669"/>
    <property type="project" value="UniProtKB-UniRule"/>
</dbReference>
<name>A0A2R7Y5N7_9ARCH</name>
<evidence type="ECO:0000256" key="15">
    <source>
        <dbReference type="HAMAP-Rule" id="MF_00325"/>
    </source>
</evidence>
<protein>
    <recommendedName>
        <fullName evidence="15">DNA polymerase II small subunit</fullName>
        <shortName evidence="15">Pol II</shortName>
        <ecNumber evidence="15">2.7.7.7</ecNumber>
    </recommendedName>
    <alternativeName>
        <fullName evidence="15">Exodeoxyribonuclease small subunit</fullName>
        <ecNumber evidence="15">3.1.11.1</ecNumber>
    </alternativeName>
</protein>
<dbReference type="GO" id="GO:0006308">
    <property type="term" value="P:DNA catabolic process"/>
    <property type="evidence" value="ECO:0007669"/>
    <property type="project" value="UniProtKB-UniRule"/>
</dbReference>
<dbReference type="InterPro" id="IPR011149">
    <property type="entry name" value="Pol2_small_arc"/>
</dbReference>
<comment type="caution">
    <text evidence="17">The sequence shown here is derived from an EMBL/GenBank/DDBJ whole genome shotgun (WGS) entry which is preliminary data.</text>
</comment>
<keyword evidence="9 15" id="KW-0269">Exonuclease</keyword>
<evidence type="ECO:0000256" key="1">
    <source>
        <dbReference type="ARBA" id="ARBA00000563"/>
    </source>
</evidence>
<evidence type="ECO:0000256" key="4">
    <source>
        <dbReference type="ARBA" id="ARBA00022679"/>
    </source>
</evidence>
<comment type="similarity">
    <text evidence="2 15">Belongs to the DNA polymerase delta/II small subunit family.</text>
</comment>
<keyword evidence="7 15" id="KW-0540">Nuclease</keyword>
<proteinExistence type="inferred from homology"/>
<organism evidence="17 18">
    <name type="scientific">Candidatus Terraquivivens tikiterensis</name>
    <dbReference type="NCBI Taxonomy" id="1980982"/>
    <lineage>
        <taxon>Archaea</taxon>
        <taxon>Nitrososphaerota</taxon>
        <taxon>Candidatus Wolframiiraptoraceae</taxon>
        <taxon>Candidatus Terraquivivens</taxon>
    </lineage>
</organism>
<dbReference type="NCBIfam" id="NF003118">
    <property type="entry name" value="PRK04036.1-3"/>
    <property type="match status" value="1"/>
</dbReference>
<evidence type="ECO:0000256" key="14">
    <source>
        <dbReference type="ARBA" id="ARBA00049244"/>
    </source>
</evidence>
<keyword evidence="10 15" id="KW-0239">DNA-directed DNA polymerase</keyword>
<comment type="function">
    <text evidence="13 15">Possesses two activities: a DNA synthesis (polymerase) and an exonucleolytic activity that degrades single-stranded DNA in the 3' to 5' direction. Has a template-primer preference which is characteristic of a replicative DNA polymerase.</text>
</comment>
<dbReference type="AlphaFoldDB" id="A0A2R7Y5N7"/>
<evidence type="ECO:0000313" key="18">
    <source>
        <dbReference type="Proteomes" id="UP000244066"/>
    </source>
</evidence>
<evidence type="ECO:0000256" key="3">
    <source>
        <dbReference type="ARBA" id="ARBA00011315"/>
    </source>
</evidence>
<dbReference type="EC" id="3.1.11.1" evidence="15"/>
<dbReference type="GO" id="GO:0006271">
    <property type="term" value="P:DNA strand elongation involved in DNA replication"/>
    <property type="evidence" value="ECO:0007669"/>
    <property type="project" value="TreeGrafter"/>
</dbReference>
<dbReference type="PANTHER" id="PTHR10416:SF0">
    <property type="entry name" value="DNA POLYMERASE DELTA SUBUNIT 2"/>
    <property type="match status" value="1"/>
</dbReference>
<dbReference type="InterPro" id="IPR007185">
    <property type="entry name" value="DNA_pol_a/d/e_bsu"/>
</dbReference>
<dbReference type="EC" id="2.7.7.7" evidence="15"/>
<dbReference type="GO" id="GO:0003887">
    <property type="term" value="F:DNA-directed DNA polymerase activity"/>
    <property type="evidence" value="ECO:0007669"/>
    <property type="project" value="UniProtKB-UniRule"/>
</dbReference>
<keyword evidence="5 15" id="KW-0548">Nucleotidyltransferase</keyword>
<dbReference type="PIRSF" id="PIRSF000803">
    <property type="entry name" value="Arc_Pol2_small"/>
    <property type="match status" value="1"/>
</dbReference>
<dbReference type="Pfam" id="PF04042">
    <property type="entry name" value="DNA_pol_E_B"/>
    <property type="match status" value="1"/>
</dbReference>
<evidence type="ECO:0000313" key="17">
    <source>
        <dbReference type="EMBL" id="PUA32699.1"/>
    </source>
</evidence>
<evidence type="ECO:0000256" key="10">
    <source>
        <dbReference type="ARBA" id="ARBA00022932"/>
    </source>
</evidence>
<keyword evidence="6 15" id="KW-0235">DNA replication</keyword>
<dbReference type="SUPFAM" id="SSF56300">
    <property type="entry name" value="Metallo-dependent phosphatases"/>
    <property type="match status" value="1"/>
</dbReference>
<dbReference type="HAMAP" id="MF_00325">
    <property type="entry name" value="DNApol_II_A_arch"/>
    <property type="match status" value="1"/>
</dbReference>
<comment type="catalytic activity">
    <reaction evidence="14 15">
        <text>DNA(n) + a 2'-deoxyribonucleoside 5'-triphosphate = DNA(n+1) + diphosphate</text>
        <dbReference type="Rhea" id="RHEA:22508"/>
        <dbReference type="Rhea" id="RHEA-COMP:17339"/>
        <dbReference type="Rhea" id="RHEA-COMP:17340"/>
        <dbReference type="ChEBI" id="CHEBI:33019"/>
        <dbReference type="ChEBI" id="CHEBI:61560"/>
        <dbReference type="ChEBI" id="CHEBI:173112"/>
        <dbReference type="EC" id="2.7.7.7"/>
    </reaction>
</comment>
<comment type="catalytic activity">
    <reaction evidence="1 15">
        <text>Exonucleolytic cleavage in the 3'- to 5'-direction to yield nucleoside 5'-phosphates.</text>
        <dbReference type="EC" id="3.1.11.1"/>
    </reaction>
</comment>
<evidence type="ECO:0000256" key="2">
    <source>
        <dbReference type="ARBA" id="ARBA00006035"/>
    </source>
</evidence>
<evidence type="ECO:0000256" key="9">
    <source>
        <dbReference type="ARBA" id="ARBA00022839"/>
    </source>
</evidence>
<keyword evidence="8 15" id="KW-0378">Hydrolase</keyword>
<comment type="subunit">
    <text evidence="3 15">Heterodimer of a large subunit and a small subunit.</text>
</comment>
<evidence type="ECO:0000256" key="13">
    <source>
        <dbReference type="ARBA" id="ARBA00024817"/>
    </source>
</evidence>
<evidence type="ECO:0000256" key="7">
    <source>
        <dbReference type="ARBA" id="ARBA00022722"/>
    </source>
</evidence>
<evidence type="ECO:0000256" key="12">
    <source>
        <dbReference type="ARBA" id="ARBA00023268"/>
    </source>
</evidence>
<evidence type="ECO:0000256" key="6">
    <source>
        <dbReference type="ARBA" id="ARBA00022705"/>
    </source>
</evidence>
<evidence type="ECO:0000259" key="16">
    <source>
        <dbReference type="Pfam" id="PF04042"/>
    </source>
</evidence>